<dbReference type="AlphaFoldDB" id="R4XGW3"/>
<gene>
    <name evidence="2" type="ORF">TAPDE_004060</name>
</gene>
<dbReference type="GO" id="GO:0008236">
    <property type="term" value="F:serine-type peptidase activity"/>
    <property type="evidence" value="ECO:0007669"/>
    <property type="project" value="InterPro"/>
</dbReference>
<name>R4XGW3_TAPDE</name>
<dbReference type="SUPFAM" id="SSF53474">
    <property type="entry name" value="alpha/beta-Hydrolases"/>
    <property type="match status" value="1"/>
</dbReference>
<dbReference type="PANTHER" id="PTHR43056:SF5">
    <property type="entry name" value="PEPTIDASE S9 PROLYL OLIGOPEPTIDASE CATALYTIC DOMAIN-CONTAINING PROTEIN"/>
    <property type="match status" value="1"/>
</dbReference>
<dbReference type="OrthoDB" id="43744at2759"/>
<dbReference type="Pfam" id="PF00326">
    <property type="entry name" value="Peptidase_S9"/>
    <property type="match status" value="1"/>
</dbReference>
<dbReference type="STRING" id="1097556.R4XGW3"/>
<dbReference type="Proteomes" id="UP000013776">
    <property type="component" value="Unassembled WGS sequence"/>
</dbReference>
<organism evidence="2 3">
    <name type="scientific">Taphrina deformans (strain PYCC 5710 / ATCC 11124 / CBS 356.35 / IMI 108563 / JCM 9778 / NBRC 8474)</name>
    <name type="common">Peach leaf curl fungus</name>
    <name type="synonym">Lalaria deformans</name>
    <dbReference type="NCBI Taxonomy" id="1097556"/>
    <lineage>
        <taxon>Eukaryota</taxon>
        <taxon>Fungi</taxon>
        <taxon>Dikarya</taxon>
        <taxon>Ascomycota</taxon>
        <taxon>Taphrinomycotina</taxon>
        <taxon>Taphrinomycetes</taxon>
        <taxon>Taphrinales</taxon>
        <taxon>Taphrinaceae</taxon>
        <taxon>Taphrina</taxon>
    </lineage>
</organism>
<dbReference type="InterPro" id="IPR029058">
    <property type="entry name" value="AB_hydrolase_fold"/>
</dbReference>
<dbReference type="eggNOG" id="KOG2100">
    <property type="taxonomic scope" value="Eukaryota"/>
</dbReference>
<dbReference type="VEuPathDB" id="FungiDB:TAPDE_004060"/>
<dbReference type="GO" id="GO:0006508">
    <property type="term" value="P:proteolysis"/>
    <property type="evidence" value="ECO:0007669"/>
    <property type="project" value="InterPro"/>
</dbReference>
<dbReference type="Gene3D" id="3.40.50.1820">
    <property type="entry name" value="alpha/beta hydrolase"/>
    <property type="match status" value="1"/>
</dbReference>
<reference evidence="2 3" key="1">
    <citation type="journal article" date="2013" name="MBio">
        <title>Genome sequencing of the plant pathogen Taphrina deformans, the causal agent of peach leaf curl.</title>
        <authorList>
            <person name="Cisse O.H."/>
            <person name="Almeida J.M.G.C.F."/>
            <person name="Fonseca A."/>
            <person name="Kumar A.A."/>
            <person name="Salojaervi J."/>
            <person name="Overmyer K."/>
            <person name="Hauser P.M."/>
            <person name="Pagni M."/>
        </authorList>
    </citation>
    <scope>NUCLEOTIDE SEQUENCE [LARGE SCALE GENOMIC DNA]</scope>
    <source>
        <strain evidence="3">PYCC 5710 / ATCC 11124 / CBS 356.35 / IMI 108563 / JCM 9778 / NBRC 8474</strain>
    </source>
</reference>
<dbReference type="PANTHER" id="PTHR43056">
    <property type="entry name" value="PEPTIDASE S9 PROLYL OLIGOPEPTIDASE"/>
    <property type="match status" value="1"/>
</dbReference>
<dbReference type="EMBL" id="CAHR02000174">
    <property type="protein sequence ID" value="CCG83743.1"/>
    <property type="molecule type" value="Genomic_DNA"/>
</dbReference>
<proteinExistence type="predicted"/>
<protein>
    <recommendedName>
        <fullName evidence="1">Peptidase S9 prolyl oligopeptidase catalytic domain-containing protein</fullName>
    </recommendedName>
</protein>
<evidence type="ECO:0000259" key="1">
    <source>
        <dbReference type="Pfam" id="PF00326"/>
    </source>
</evidence>
<evidence type="ECO:0000313" key="2">
    <source>
        <dbReference type="EMBL" id="CCG83743.1"/>
    </source>
</evidence>
<sequence length="179" mass="19883">MTALDDNWGVLDVRDAVQAASWLGDNKYCDKSKMAIDGGSAGGYTVLSVLWQSTVFAAGCSLYGISDLARLAYDTHKFESQYLFKLVGGTPEEKPEIYHDRSPLNFAKDIKSPVMIQQGTEDRVVPLNQAEKMVKEVQSVGGIVEFLVFKGEGHGFKGEKAQRQSLESETQFFEKYLKL</sequence>
<dbReference type="InterPro" id="IPR050585">
    <property type="entry name" value="Xaa-Pro_dipeptidyl-ppase/CocE"/>
</dbReference>
<accession>R4XGW3</accession>
<evidence type="ECO:0000313" key="3">
    <source>
        <dbReference type="Proteomes" id="UP000013776"/>
    </source>
</evidence>
<comment type="caution">
    <text evidence="2">The sequence shown here is derived from an EMBL/GenBank/DDBJ whole genome shotgun (WGS) entry which is preliminary data.</text>
</comment>
<dbReference type="InterPro" id="IPR001375">
    <property type="entry name" value="Peptidase_S9_cat"/>
</dbReference>
<keyword evidence="3" id="KW-1185">Reference proteome</keyword>
<feature type="domain" description="Peptidase S9 prolyl oligopeptidase catalytic" evidence="1">
    <location>
        <begin position="3"/>
        <end position="178"/>
    </location>
</feature>